<dbReference type="PANTHER" id="PTHR13251:SF3">
    <property type="entry name" value="TRAFFICKING PROTEIN PARTICLE COMPLEX SUBUNIT 10"/>
    <property type="match status" value="1"/>
</dbReference>
<dbReference type="GO" id="GO:0034498">
    <property type="term" value="P:early endosome to Golgi transport"/>
    <property type="evidence" value="ECO:0007669"/>
    <property type="project" value="TreeGrafter"/>
</dbReference>
<feature type="domain" description="TRAPPC10/Trs130 C-terminal" evidence="5">
    <location>
        <begin position="999"/>
        <end position="1059"/>
    </location>
</feature>
<dbReference type="InterPro" id="IPR056913">
    <property type="entry name" value="TRAPPC10/Trs130_N"/>
</dbReference>
<evidence type="ECO:0000259" key="4">
    <source>
        <dbReference type="Pfam" id="PF11817"/>
    </source>
</evidence>
<dbReference type="STRING" id="7574.A0A1S3J6I8"/>
<dbReference type="AlphaFoldDB" id="A0A1S3J6I8"/>
<dbReference type="OrthoDB" id="10256906at2759"/>
<protein>
    <submittedName>
        <fullName evidence="9">Trafficking protein particle complex subunit 10</fullName>
    </submittedName>
</protein>
<comment type="subcellular location">
    <subcellularLocation>
        <location evidence="1">Golgi apparatus</location>
    </subcellularLocation>
</comment>
<keyword evidence="8" id="KW-1185">Reference proteome</keyword>
<dbReference type="InterPro" id="IPR021773">
    <property type="entry name" value="TPC11"/>
</dbReference>
<evidence type="ECO:0000259" key="5">
    <source>
        <dbReference type="Pfam" id="PF12584"/>
    </source>
</evidence>
<feature type="domain" description="TRAPPC10/Trs130 N-terminal" evidence="6">
    <location>
        <begin position="2"/>
        <end position="315"/>
    </location>
</feature>
<dbReference type="InterPro" id="IPR056917">
    <property type="entry name" value="Ig_TRAPPC10"/>
</dbReference>
<dbReference type="Pfam" id="PF12584">
    <property type="entry name" value="TRAPPC10"/>
    <property type="match status" value="1"/>
</dbReference>
<dbReference type="GO" id="GO:0006891">
    <property type="term" value="P:intra-Golgi vesicle-mediated transport"/>
    <property type="evidence" value="ECO:0007669"/>
    <property type="project" value="TreeGrafter"/>
</dbReference>
<dbReference type="KEGG" id="lak:106170603"/>
<dbReference type="InterPro" id="IPR022233">
    <property type="entry name" value="TRAPPC10/Trs130_C"/>
</dbReference>
<evidence type="ECO:0000259" key="7">
    <source>
        <dbReference type="Pfam" id="PF23604"/>
    </source>
</evidence>
<evidence type="ECO:0000259" key="6">
    <source>
        <dbReference type="Pfam" id="PF23036"/>
    </source>
</evidence>
<keyword evidence="2" id="KW-0813">Transport</keyword>
<evidence type="ECO:0000256" key="1">
    <source>
        <dbReference type="ARBA" id="ARBA00004555"/>
    </source>
</evidence>
<evidence type="ECO:0000256" key="3">
    <source>
        <dbReference type="ARBA" id="ARBA00023034"/>
    </source>
</evidence>
<dbReference type="Pfam" id="PF23036">
    <property type="entry name" value="TRAPPC10_1st"/>
    <property type="match status" value="1"/>
</dbReference>
<dbReference type="RefSeq" id="XP_013406005.1">
    <property type="nucleotide sequence ID" value="XM_013550551.1"/>
</dbReference>
<sequence>MEKRPIITCYGDQTLYSSLCPAVTEMLPRAAVEWRRSYGRPARKVCVEATFVPFDAEIFKAKEADDFCQLTSLPYFHLYWTDCDLDTYKSSIRDHISTWLSILRNYGISDWMIVVVTHDEKSVKSKLLPRTNVYDKVKNDFCGKYADRCVMLAEPLKSDPRSSESWNNFLNKFRVQILESFNISLNKFEEKLRSQRELRTQAGWDFCQYFLMQEELAFMFEMLGVYEDALIQYDELDALFSQFLLNHAAGATAEWITNLTKPCEHWEGLNLSRPVDKEKRYQIQLNKITLLDLRSYLFSRQCALLFLLYRPWEVAQRSMGFMQTCVQDVELLEVHTPPGSLACWVFLSCMETLQACEKFSQSGQVATYSLHTASLWDYTRKKLYELGELCGLLPGMTPSSEQLHLVVDLVAGMRILEQREGESPKSKLQEALSSQTAFQKNYLELSELAMGTFKHIGRMRSAKRIGQDLADFYMGLGEYSKAEGFLLDALKMYKRERWTSIADHIRVKVAQCQEREGSISKYLRSCVCIASSQDLDDDLRMDYYRKLLKLTTDVSDGPYTLKAYPLLTFDKPLLDKQVCIIGDHITITLGVTNHLPGPITCNMLSIALEPSGSRALHGHHHVRHHSGTSSSSMELCLDTTKYKVFEEYEYTSNGQVQTIRLQCHDASTMDKQIGLNHSGTQKDVQLDDYTISASLEHVVMMPGHNTFSLSTKLDDLGSYCLSQLCAEACQIQLVESLQELLIEFQVKADASTVCLKSPSGQVLAGFVQELELIVNPGSYTIPEGAVLHVSSQTLQIFQDEGQNKLTSVTLPALKAYETWEQKIFVKAALGSVDEEEHLVDVEGDWNNSILCQSLTFQQPFCFKCKMRNTISKRFVELTMTATRTLSITVNHTSLKIQGVADENIVPFYTDAPMVLTANQSATYLWQLKEIPANMQTLSCSLVLGLQDPTGIQCNADYNFKLENEEMRYGMLTSIRSDSEGPVKSGGTCTLNVDIQELGNAHQAEQLTYQIEVDKKCWVVMGKTAGEIGLQNGRGHMSLKVVPLQCGYIPVPSIKISDAGNPGEFSERKSHHVFDASAAQCVTVEMS</sequence>
<dbReference type="GO" id="GO:0005829">
    <property type="term" value="C:cytosol"/>
    <property type="evidence" value="ECO:0007669"/>
    <property type="project" value="GOC"/>
</dbReference>
<dbReference type="Pfam" id="PF23604">
    <property type="entry name" value="Ig_TRAPPC10"/>
    <property type="match status" value="1"/>
</dbReference>
<evidence type="ECO:0000313" key="9">
    <source>
        <dbReference type="RefSeq" id="XP_013406005.1"/>
    </source>
</evidence>
<evidence type="ECO:0000313" key="8">
    <source>
        <dbReference type="Proteomes" id="UP000085678"/>
    </source>
</evidence>
<keyword evidence="3" id="KW-0333">Golgi apparatus</keyword>
<dbReference type="GeneID" id="106170603"/>
<name>A0A1S3J6I8_LINAN</name>
<proteinExistence type="predicted"/>
<dbReference type="Pfam" id="PF11817">
    <property type="entry name" value="Foie-gras_1"/>
    <property type="match status" value="1"/>
</dbReference>
<dbReference type="InParanoid" id="A0A1S3J6I8"/>
<dbReference type="Proteomes" id="UP000085678">
    <property type="component" value="Unplaced"/>
</dbReference>
<organism evidence="8 9">
    <name type="scientific">Lingula anatina</name>
    <name type="common">Brachiopod</name>
    <name type="synonym">Lingula unguis</name>
    <dbReference type="NCBI Taxonomy" id="7574"/>
    <lineage>
        <taxon>Eukaryota</taxon>
        <taxon>Metazoa</taxon>
        <taxon>Spiralia</taxon>
        <taxon>Lophotrochozoa</taxon>
        <taxon>Brachiopoda</taxon>
        <taxon>Linguliformea</taxon>
        <taxon>Lingulata</taxon>
        <taxon>Lingulida</taxon>
        <taxon>Linguloidea</taxon>
        <taxon>Lingulidae</taxon>
        <taxon>Lingula</taxon>
    </lineage>
</organism>
<feature type="domain" description="Trafficking protein particle complex subunit 11" evidence="4">
    <location>
        <begin position="407"/>
        <end position="527"/>
    </location>
</feature>
<evidence type="ECO:0000256" key="2">
    <source>
        <dbReference type="ARBA" id="ARBA00022448"/>
    </source>
</evidence>
<feature type="domain" description="TRAPPC10 Ig-like" evidence="7">
    <location>
        <begin position="754"/>
        <end position="857"/>
    </location>
</feature>
<dbReference type="FunCoup" id="A0A1S3J6I8">
    <property type="interactions" value="1428"/>
</dbReference>
<gene>
    <name evidence="9" type="primary">LOC106170603</name>
</gene>
<dbReference type="InterPro" id="IPR045126">
    <property type="entry name" value="TRAPPC10/Trs130"/>
</dbReference>
<dbReference type="PANTHER" id="PTHR13251">
    <property type="entry name" value="EPILEPSY HOLOPROSENCEPHALY CANDIDATE 1/TMEM1"/>
    <property type="match status" value="1"/>
</dbReference>
<reference evidence="9" key="1">
    <citation type="submission" date="2025-08" db="UniProtKB">
        <authorList>
            <consortium name="RefSeq"/>
        </authorList>
    </citation>
    <scope>IDENTIFICATION</scope>
    <source>
        <tissue evidence="9">Gonads</tissue>
    </source>
</reference>
<dbReference type="GO" id="GO:1990071">
    <property type="term" value="C:TRAPPII protein complex"/>
    <property type="evidence" value="ECO:0007669"/>
    <property type="project" value="InterPro"/>
</dbReference>
<dbReference type="OMA" id="AAHKMND"/>
<accession>A0A1S3J6I8</accession>